<evidence type="ECO:0000313" key="5">
    <source>
        <dbReference type="Proteomes" id="UP001230978"/>
    </source>
</evidence>
<evidence type="ECO:0000256" key="1">
    <source>
        <dbReference type="ARBA" id="ARBA00022679"/>
    </source>
</evidence>
<dbReference type="PANTHER" id="PTHR43072">
    <property type="entry name" value="N-ACETYLTRANSFERASE"/>
    <property type="match status" value="1"/>
</dbReference>
<accession>A0ABY8Q7E1</accession>
<dbReference type="RefSeq" id="WP_281466832.1">
    <property type="nucleotide sequence ID" value="NZ_CP124535.1"/>
</dbReference>
<dbReference type="PROSITE" id="PS51186">
    <property type="entry name" value="GNAT"/>
    <property type="match status" value="1"/>
</dbReference>
<feature type="domain" description="N-acetyltransferase" evidence="3">
    <location>
        <begin position="1"/>
        <end position="162"/>
    </location>
</feature>
<name>A0ABY8Q7E1_9RHOB</name>
<gene>
    <name evidence="4" type="ORF">QF092_01225</name>
</gene>
<dbReference type="EMBL" id="CP124535">
    <property type="protein sequence ID" value="WGV16466.1"/>
    <property type="molecule type" value="Genomic_DNA"/>
</dbReference>
<evidence type="ECO:0000259" key="3">
    <source>
        <dbReference type="PROSITE" id="PS51186"/>
    </source>
</evidence>
<dbReference type="InterPro" id="IPR000182">
    <property type="entry name" value="GNAT_dom"/>
</dbReference>
<dbReference type="InterPro" id="IPR016181">
    <property type="entry name" value="Acyl_CoA_acyltransferase"/>
</dbReference>
<dbReference type="SUPFAM" id="SSF55729">
    <property type="entry name" value="Acyl-CoA N-acyltransferases (Nat)"/>
    <property type="match status" value="1"/>
</dbReference>
<keyword evidence="1" id="KW-0808">Transferase</keyword>
<dbReference type="PANTHER" id="PTHR43072:SF23">
    <property type="entry name" value="UPF0039 PROTEIN C11D3.02C"/>
    <property type="match status" value="1"/>
</dbReference>
<dbReference type="Pfam" id="PF00583">
    <property type="entry name" value="Acetyltransf_1"/>
    <property type="match status" value="1"/>
</dbReference>
<evidence type="ECO:0000313" key="4">
    <source>
        <dbReference type="EMBL" id="WGV16466.1"/>
    </source>
</evidence>
<dbReference type="Proteomes" id="UP001230978">
    <property type="component" value="Chromosome"/>
</dbReference>
<sequence>MIRDATPADAPAIAAIWNPVIRETAITFNAAEKSDADIAAMIRTRHADGHGFLLAEEGGEILGFATYAQFRGGVGYARTMEHTILLGPTAQGRGLGRALMTALEDHARAGGAMSLFAGVSAENPAGRAFHAALGFAEVAILQRVGFKFGRTMDLVLMQKFLA</sequence>
<keyword evidence="5" id="KW-1185">Reference proteome</keyword>
<reference evidence="4 5" key="1">
    <citation type="submission" date="2023-04" db="EMBL/GenBank/DDBJ databases">
        <title>YMD61, complete Genome.</title>
        <authorList>
            <person name="Zhang J."/>
        </authorList>
    </citation>
    <scope>NUCLEOTIDE SEQUENCE [LARGE SCALE GENOMIC DNA]</scope>
    <source>
        <strain evidence="4 5">YMD61</strain>
    </source>
</reference>
<keyword evidence="2" id="KW-0012">Acyltransferase</keyword>
<protein>
    <submittedName>
        <fullName evidence="4">N-acetyltransferase family protein</fullName>
    </submittedName>
</protein>
<dbReference type="Gene3D" id="3.40.630.30">
    <property type="match status" value="1"/>
</dbReference>
<organism evidence="4 5">
    <name type="scientific">Fuscovulum ytuae</name>
    <dbReference type="NCBI Taxonomy" id="3042299"/>
    <lineage>
        <taxon>Bacteria</taxon>
        <taxon>Pseudomonadati</taxon>
        <taxon>Pseudomonadota</taxon>
        <taxon>Alphaproteobacteria</taxon>
        <taxon>Rhodobacterales</taxon>
        <taxon>Paracoccaceae</taxon>
        <taxon>Fuscovulum</taxon>
    </lineage>
</organism>
<dbReference type="CDD" id="cd04301">
    <property type="entry name" value="NAT_SF"/>
    <property type="match status" value="1"/>
</dbReference>
<proteinExistence type="predicted"/>
<evidence type="ECO:0000256" key="2">
    <source>
        <dbReference type="ARBA" id="ARBA00023315"/>
    </source>
</evidence>